<feature type="signal peptide" evidence="1">
    <location>
        <begin position="1"/>
        <end position="26"/>
    </location>
</feature>
<dbReference type="EMBL" id="BGPR01034514">
    <property type="protein sequence ID" value="GBO08934.1"/>
    <property type="molecule type" value="Genomic_DNA"/>
</dbReference>
<proteinExistence type="predicted"/>
<evidence type="ECO:0000313" key="3">
    <source>
        <dbReference type="Proteomes" id="UP000499080"/>
    </source>
</evidence>
<keyword evidence="1" id="KW-0732">Signal</keyword>
<evidence type="ECO:0000313" key="2">
    <source>
        <dbReference type="EMBL" id="GBO08934.1"/>
    </source>
</evidence>
<dbReference type="Proteomes" id="UP000499080">
    <property type="component" value="Unassembled WGS sequence"/>
</dbReference>
<evidence type="ECO:0000256" key="1">
    <source>
        <dbReference type="SAM" id="SignalP"/>
    </source>
</evidence>
<dbReference type="AlphaFoldDB" id="A0A4Y2UA19"/>
<organism evidence="2 3">
    <name type="scientific">Araneus ventricosus</name>
    <name type="common">Orbweaver spider</name>
    <name type="synonym">Epeira ventricosa</name>
    <dbReference type="NCBI Taxonomy" id="182803"/>
    <lineage>
        <taxon>Eukaryota</taxon>
        <taxon>Metazoa</taxon>
        <taxon>Ecdysozoa</taxon>
        <taxon>Arthropoda</taxon>
        <taxon>Chelicerata</taxon>
        <taxon>Arachnida</taxon>
        <taxon>Araneae</taxon>
        <taxon>Araneomorphae</taxon>
        <taxon>Entelegynae</taxon>
        <taxon>Araneoidea</taxon>
        <taxon>Araneidae</taxon>
        <taxon>Araneus</taxon>
    </lineage>
</organism>
<comment type="caution">
    <text evidence="2">The sequence shown here is derived from an EMBL/GenBank/DDBJ whole genome shotgun (WGS) entry which is preliminary data.</text>
</comment>
<keyword evidence="3" id="KW-1185">Reference proteome</keyword>
<sequence length="136" mass="15346">MAPHVFRQIRIELVLHLFCSLAPKLGFDCTPGSFDSVGMDARYGIFEVHRMVDGVVHVALLHQRSVGLPAVEKNSGPRLNMFFGDFDQRLCRSILNHAKETFSLHPLSIPPNTHFPSTLLPLWYFLFPNLLSSIST</sequence>
<reference evidence="2 3" key="1">
    <citation type="journal article" date="2019" name="Sci. Rep.">
        <title>Orb-weaving spider Araneus ventricosus genome elucidates the spidroin gene catalogue.</title>
        <authorList>
            <person name="Kono N."/>
            <person name="Nakamura H."/>
            <person name="Ohtoshi R."/>
            <person name="Moran D.A.P."/>
            <person name="Shinohara A."/>
            <person name="Yoshida Y."/>
            <person name="Fujiwara M."/>
            <person name="Mori M."/>
            <person name="Tomita M."/>
            <person name="Arakawa K."/>
        </authorList>
    </citation>
    <scope>NUCLEOTIDE SEQUENCE [LARGE SCALE GENOMIC DNA]</scope>
</reference>
<name>A0A4Y2UA19_ARAVE</name>
<gene>
    <name evidence="2" type="ORF">AVEN_6511_1</name>
</gene>
<protein>
    <submittedName>
        <fullName evidence="2">Uncharacterized protein</fullName>
    </submittedName>
</protein>
<accession>A0A4Y2UA19</accession>
<feature type="chain" id="PRO_5021349517" evidence="1">
    <location>
        <begin position="27"/>
        <end position="136"/>
    </location>
</feature>